<feature type="chain" id="PRO_5003402404" evidence="2">
    <location>
        <begin position="20"/>
        <end position="388"/>
    </location>
</feature>
<dbReference type="AlphaFoldDB" id="G0LEA5"/>
<dbReference type="FunFam" id="3.40.720.10:FF:000064">
    <property type="entry name" value="Probable acid phosphatase Pho610"/>
    <property type="match status" value="1"/>
</dbReference>
<keyword evidence="2" id="KW-0732">Signal</keyword>
<accession>A0A0C3BY50</accession>
<protein>
    <submittedName>
        <fullName evidence="3">Secreted acid phosphatase</fullName>
        <ecNumber evidence="3">3.1.3.2</ecNumber>
    </submittedName>
</protein>
<dbReference type="PANTHER" id="PTHR31956">
    <property type="entry name" value="NON-SPECIFIC PHOSPHOLIPASE C4-RELATED"/>
    <property type="match status" value="1"/>
</dbReference>
<dbReference type="SUPFAM" id="SSF53649">
    <property type="entry name" value="Alkaline phosphatase-like"/>
    <property type="match status" value="1"/>
</dbReference>
<name>G0LEA5_HEBCY</name>
<evidence type="ECO:0000313" key="5">
    <source>
        <dbReference type="Proteomes" id="UP000053424"/>
    </source>
</evidence>
<dbReference type="Pfam" id="PF04185">
    <property type="entry name" value="Phosphoesterase"/>
    <property type="match status" value="1"/>
</dbReference>
<reference evidence="3" key="2">
    <citation type="submission" date="2011-07" db="EMBL/GenBank/DDBJ databases">
        <title>Identification of a gene (HcPhoA) encoding a secreted acid phosphatase up-regulated under phosphate starvation in the ectomycorrhizal fungus Hebeloma cylindrosporum.</title>
        <authorList>
            <person name="Louche J."/>
            <person name="Amenc L.K."/>
            <person name="Sauvage F.X."/>
            <person name="Quiquampoix H."/>
            <person name="Plassard C."/>
        </authorList>
    </citation>
    <scope>NUCLEOTIDE SEQUENCE</scope>
    <source>
        <strain evidence="3">D2</strain>
        <tissue evidence="3">Monokaryotic mycelium</tissue>
    </source>
</reference>
<dbReference type="EMBL" id="KN831806">
    <property type="protein sequence ID" value="KIM36371.1"/>
    <property type="molecule type" value="Genomic_DNA"/>
</dbReference>
<keyword evidence="5" id="KW-1185">Reference proteome</keyword>
<reference evidence="4 5" key="3">
    <citation type="submission" date="2014-04" db="EMBL/GenBank/DDBJ databases">
        <authorList>
            <consortium name="DOE Joint Genome Institute"/>
            <person name="Kuo A."/>
            <person name="Gay G."/>
            <person name="Dore J."/>
            <person name="Kohler A."/>
            <person name="Nagy L.G."/>
            <person name="Floudas D."/>
            <person name="Copeland A."/>
            <person name="Barry K.W."/>
            <person name="Cichocki N."/>
            <person name="Veneault-Fourrey C."/>
            <person name="LaButti K."/>
            <person name="Lindquist E.A."/>
            <person name="Lipzen A."/>
            <person name="Lundell T."/>
            <person name="Morin E."/>
            <person name="Murat C."/>
            <person name="Sun H."/>
            <person name="Tunlid A."/>
            <person name="Henrissat B."/>
            <person name="Grigoriev I.V."/>
            <person name="Hibbett D.S."/>
            <person name="Martin F."/>
            <person name="Nordberg H.P."/>
            <person name="Cantor M.N."/>
            <person name="Hua S.X."/>
        </authorList>
    </citation>
    <scope>NUCLEOTIDE SEQUENCE [LARGE SCALE GENOMIC DNA]</scope>
    <source>
        <strain evidence="5">h7</strain>
        <strain evidence="4">H7</strain>
    </source>
</reference>
<dbReference type="Proteomes" id="UP000053424">
    <property type="component" value="Unassembled WGS sequence"/>
</dbReference>
<dbReference type="InterPro" id="IPR017850">
    <property type="entry name" value="Alkaline_phosphatase_core_sf"/>
</dbReference>
<organism evidence="3">
    <name type="scientific">Hebeloma cylindrosporum</name>
    <dbReference type="NCBI Taxonomy" id="76867"/>
    <lineage>
        <taxon>Eukaryota</taxon>
        <taxon>Fungi</taxon>
        <taxon>Dikarya</taxon>
        <taxon>Basidiomycota</taxon>
        <taxon>Agaricomycotina</taxon>
        <taxon>Agaricomycetes</taxon>
        <taxon>Agaricomycetidae</taxon>
        <taxon>Agaricales</taxon>
        <taxon>Agaricineae</taxon>
        <taxon>Hymenogastraceae</taxon>
        <taxon>Hebeloma</taxon>
    </lineage>
</organism>
<reference evidence="5" key="4">
    <citation type="submission" date="2015-01" db="EMBL/GenBank/DDBJ databases">
        <title>Evolutionary Origins and Diversification of the Mycorrhizal Mutualists.</title>
        <authorList>
            <consortium name="DOE Joint Genome Institute"/>
            <consortium name="Mycorrhizal Genomics Consortium"/>
            <person name="Kohler A."/>
            <person name="Kuo A."/>
            <person name="Nagy L.G."/>
            <person name="Floudas D."/>
            <person name="Copeland A."/>
            <person name="Barry K.W."/>
            <person name="Cichocki N."/>
            <person name="Veneault-Fourrey C."/>
            <person name="LaButti K."/>
            <person name="Lindquist E.A."/>
            <person name="Lipzen A."/>
            <person name="Lundell T."/>
            <person name="Morin E."/>
            <person name="Murat C."/>
            <person name="Riley R."/>
            <person name="Ohm R."/>
            <person name="Sun H."/>
            <person name="Tunlid A."/>
            <person name="Henrissat B."/>
            <person name="Grigoriev I.V."/>
            <person name="Hibbett D.S."/>
            <person name="Martin F."/>
        </authorList>
    </citation>
    <scope>NUCLEOTIDE SEQUENCE [LARGE SCALE GENOMIC DNA]</scope>
    <source>
        <strain evidence="5">h7</strain>
    </source>
</reference>
<feature type="signal peptide" evidence="2">
    <location>
        <begin position="1"/>
        <end position="19"/>
    </location>
</feature>
<evidence type="ECO:0000256" key="2">
    <source>
        <dbReference type="SAM" id="SignalP"/>
    </source>
</evidence>
<dbReference type="GO" id="GO:0009395">
    <property type="term" value="P:phospholipid catabolic process"/>
    <property type="evidence" value="ECO:0007669"/>
    <property type="project" value="TreeGrafter"/>
</dbReference>
<dbReference type="STRING" id="686832.A0A0C3BY50"/>
<dbReference type="EC" id="3.1.3.2" evidence="3"/>
<evidence type="ECO:0000256" key="1">
    <source>
        <dbReference type="ARBA" id="ARBA00022801"/>
    </source>
</evidence>
<dbReference type="OrthoDB" id="5135119at2759"/>
<gene>
    <name evidence="3" type="primary">phoA</name>
    <name evidence="4" type="ORF">M413DRAFT_292307</name>
</gene>
<dbReference type="PANTHER" id="PTHR31956:SF15">
    <property type="entry name" value="ACID PHOSPHATASE PHOA"/>
    <property type="match status" value="1"/>
</dbReference>
<dbReference type="InterPro" id="IPR007312">
    <property type="entry name" value="Phosphoesterase"/>
</dbReference>
<dbReference type="Gene3D" id="3.40.720.10">
    <property type="entry name" value="Alkaline Phosphatase, subunit A"/>
    <property type="match status" value="1"/>
</dbReference>
<evidence type="ECO:0000313" key="4">
    <source>
        <dbReference type="EMBL" id="KIM36371.1"/>
    </source>
</evidence>
<reference evidence="3" key="1">
    <citation type="submission" date="2010-09" db="EMBL/GenBank/DDBJ databases">
        <authorList>
            <person name="Plassard C.S."/>
        </authorList>
    </citation>
    <scope>NUCLEOTIDE SEQUENCE</scope>
    <source>
        <strain evidence="3">D2</strain>
        <tissue evidence="3">Monokaryotic mycelium</tissue>
    </source>
</reference>
<evidence type="ECO:0000313" key="3">
    <source>
        <dbReference type="EMBL" id="CBX23395.1"/>
    </source>
</evidence>
<dbReference type="HOGENOM" id="CLU_027977_2_0_1"/>
<sequence length="388" mass="42192">MILTAVIVAAIAFAHGASAGNNEDNGHKGPGHVVEGVAFDRYITIWLENTDFAAASADPNFQALTKQGLQLTNYFAVTHPSEPNYISTVGGEYFGMQNDDFTQVPANISTIVDLLEDKGISWAEYQEDMPSSGFTGFQSLNAQGKNDYVRKHNPLIIYDSVATVPARANLIKNFTLFQEDLKNNALAQWIFITPNMTNDGHDTNITFSSKWAIDFLGPLLKNPHFNGPKTLISLTFDENSTGRLQNRVDTVLLGNAVPRSLIGTQDAAFYNHYSDIATIEANWKLHTLGRYDVGANVFSFVAKKTGDVVRTLPDLDKTFLNASYPGVFNSGPKAPLPIPNTSLVVNHRTVLPKIVATWGSAALQKCTTYNGSLVVPSAANPPVLPQGC</sequence>
<accession>G0LEA5</accession>
<keyword evidence="1 3" id="KW-0378">Hydrolase</keyword>
<reference evidence="4" key="5">
    <citation type="submission" date="2015-02" db="EMBL/GenBank/DDBJ databases">
        <title>Evolutionary Origins and Diversification of the Mycorrhizal Mutualists.</title>
        <authorList>
            <consortium name="DOE Joint Genome Institute"/>
            <consortium name="Mycorrhizal Genomics Consortium"/>
            <person name="Kohler A."/>
            <person name="Kuo A."/>
            <person name="Nagy L.G."/>
            <person name="Floudas D."/>
            <person name="Copeland A."/>
            <person name="Barry K.W."/>
            <person name="Cichocki N."/>
            <person name="Veneault-Fourrey C."/>
            <person name="LaButti K."/>
            <person name="Lindquist E.A."/>
            <person name="Lipzen A."/>
            <person name="Lundell T."/>
            <person name="Morin E."/>
            <person name="Murat C."/>
            <person name="Riley R."/>
            <person name="Ohm R."/>
            <person name="Sun H."/>
            <person name="Tunlid A."/>
            <person name="Henrissat B."/>
            <person name="Grigoriev I.V."/>
            <person name="Hibbett D.S."/>
            <person name="Martin F."/>
        </authorList>
    </citation>
    <scope>NUCLEOTIDE SEQUENCE</scope>
    <source>
        <strain evidence="4">H7</strain>
    </source>
</reference>
<dbReference type="GO" id="GO:0003993">
    <property type="term" value="F:acid phosphatase activity"/>
    <property type="evidence" value="ECO:0007669"/>
    <property type="project" value="UniProtKB-EC"/>
</dbReference>
<dbReference type="EMBL" id="FR692330">
    <property type="protein sequence ID" value="CBX23395.1"/>
    <property type="molecule type" value="mRNA"/>
</dbReference>
<proteinExistence type="evidence at transcript level"/>